<dbReference type="OrthoDB" id="109999at2"/>
<dbReference type="InterPro" id="IPR003776">
    <property type="entry name" value="YcaO-like_dom"/>
</dbReference>
<dbReference type="Pfam" id="PF02624">
    <property type="entry name" value="YcaO"/>
    <property type="match status" value="1"/>
</dbReference>
<dbReference type="PROSITE" id="PS51664">
    <property type="entry name" value="YCAO"/>
    <property type="match status" value="1"/>
</dbReference>
<keyword evidence="3" id="KW-1185">Reference proteome</keyword>
<name>A0A6N8SE16_9HYPH</name>
<dbReference type="Gene3D" id="3.30.160.660">
    <property type="match status" value="1"/>
</dbReference>
<evidence type="ECO:0000313" key="2">
    <source>
        <dbReference type="EMBL" id="MXN47305.1"/>
    </source>
</evidence>
<reference evidence="2 3" key="1">
    <citation type="submission" date="2019-12" db="EMBL/GenBank/DDBJ databases">
        <title>Shinella kummerowiae sp. nov., a symbiotic bacterium isolated from root nodules of the herbal legume Kummerowia stipulacea.</title>
        <authorList>
            <person name="Gao J."/>
        </authorList>
    </citation>
    <scope>NUCLEOTIDE SEQUENCE [LARGE SCALE GENOMIC DNA]</scope>
    <source>
        <strain evidence="2 3">CCBAU 25048</strain>
    </source>
</reference>
<comment type="caution">
    <text evidence="2">The sequence shown here is derived from an EMBL/GenBank/DDBJ whole genome shotgun (WGS) entry which is preliminary data.</text>
</comment>
<accession>A0A6N8SE16</accession>
<dbReference type="EMBL" id="WUMK01000007">
    <property type="protein sequence ID" value="MXN47305.1"/>
    <property type="molecule type" value="Genomic_DNA"/>
</dbReference>
<dbReference type="PANTHER" id="PTHR37809">
    <property type="entry name" value="RIBOSOMAL PROTEIN S12 METHYLTHIOTRANSFERASE ACCESSORY FACTOR YCAO"/>
    <property type="match status" value="1"/>
</dbReference>
<dbReference type="Proteomes" id="UP000435802">
    <property type="component" value="Unassembled WGS sequence"/>
</dbReference>
<dbReference type="PANTHER" id="PTHR37809:SF1">
    <property type="entry name" value="RIBOSOMAL PROTEIN S12 METHYLTHIOTRANSFERASE ACCESSORY FACTOR YCAO"/>
    <property type="match status" value="1"/>
</dbReference>
<gene>
    <name evidence="2" type="ORF">GR138_19075</name>
</gene>
<sequence>MAATWTRTADIWTSERPKDRSVTTYSDRICSPEQTWSRIEALLPRFGVTRLSRLTGLDRIGIPVWNAVSPNARSIVINQGKGITDIDAKVSAAMEALERAIAGEPLVATRRAARRDFACTGETCLPLDIFIAAKQPFLTEDETLDWLVGHDIRTGERVWVPRAAVCLDRTDTKPRFWQSSDGLASGNSETEAILHGLLERIERDADRLWRLSPRAKRLATAIDPASFGDPVVDALAARIQQAGLELRLFDITSDIAIPTFAAVLGDTGLLAKKQPLFHDATIGYGTHPVAARAMIRALTEVAQSRLTYISGARDDLFAETFTRTLAPETLALFESRPGPAKTYTAPQGDAATLLAYCLEQLAAAGIAQVVAVPLSDATLPVSVVKVIAPALENPEGARRHALGSRALSHMLFGTS</sequence>
<dbReference type="AlphaFoldDB" id="A0A6N8SE16"/>
<protein>
    <recommendedName>
        <fullName evidence="1">YcaO domain-containing protein</fullName>
    </recommendedName>
</protein>
<proteinExistence type="predicted"/>
<evidence type="ECO:0000313" key="3">
    <source>
        <dbReference type="Proteomes" id="UP000435802"/>
    </source>
</evidence>
<evidence type="ECO:0000259" key="1">
    <source>
        <dbReference type="PROSITE" id="PS51664"/>
    </source>
</evidence>
<dbReference type="NCBIfam" id="TIGR00702">
    <property type="entry name" value="YcaO-type kinase domain"/>
    <property type="match status" value="1"/>
</dbReference>
<organism evidence="2 3">
    <name type="scientific">Shinella kummerowiae</name>
    <dbReference type="NCBI Taxonomy" id="417745"/>
    <lineage>
        <taxon>Bacteria</taxon>
        <taxon>Pseudomonadati</taxon>
        <taxon>Pseudomonadota</taxon>
        <taxon>Alphaproteobacteria</taxon>
        <taxon>Hyphomicrobiales</taxon>
        <taxon>Rhizobiaceae</taxon>
        <taxon>Shinella</taxon>
    </lineage>
</organism>
<feature type="domain" description="YcaO" evidence="1">
    <location>
        <begin position="80"/>
        <end position="415"/>
    </location>
</feature>